<sequence length="49" mass="5910">MSKEKSKICPLEKCKRVLRRVNWYYRNGLFFCNKKCFKKYQKSAKGTDG</sequence>
<protein>
    <recommendedName>
        <fullName evidence="2">TRASH domain-containing protein</fullName>
    </recommendedName>
</protein>
<organism evidence="1">
    <name type="scientific">marine sediment metagenome</name>
    <dbReference type="NCBI Taxonomy" id="412755"/>
    <lineage>
        <taxon>unclassified sequences</taxon>
        <taxon>metagenomes</taxon>
        <taxon>ecological metagenomes</taxon>
    </lineage>
</organism>
<gene>
    <name evidence="1" type="ORF">LCGC14_1764100</name>
</gene>
<name>A0A0F9HMN0_9ZZZZ</name>
<dbReference type="AlphaFoldDB" id="A0A0F9HMN0"/>
<evidence type="ECO:0008006" key="2">
    <source>
        <dbReference type="Google" id="ProtNLM"/>
    </source>
</evidence>
<dbReference type="EMBL" id="LAZR01016450">
    <property type="protein sequence ID" value="KKM04452.1"/>
    <property type="molecule type" value="Genomic_DNA"/>
</dbReference>
<reference evidence="1" key="1">
    <citation type="journal article" date="2015" name="Nature">
        <title>Complex archaea that bridge the gap between prokaryotes and eukaryotes.</title>
        <authorList>
            <person name="Spang A."/>
            <person name="Saw J.H."/>
            <person name="Jorgensen S.L."/>
            <person name="Zaremba-Niedzwiedzka K."/>
            <person name="Martijn J."/>
            <person name="Lind A.E."/>
            <person name="van Eijk R."/>
            <person name="Schleper C."/>
            <person name="Guy L."/>
            <person name="Ettema T.J."/>
        </authorList>
    </citation>
    <scope>NUCLEOTIDE SEQUENCE</scope>
</reference>
<comment type="caution">
    <text evidence="1">The sequence shown here is derived from an EMBL/GenBank/DDBJ whole genome shotgun (WGS) entry which is preliminary data.</text>
</comment>
<proteinExistence type="predicted"/>
<accession>A0A0F9HMN0</accession>
<evidence type="ECO:0000313" key="1">
    <source>
        <dbReference type="EMBL" id="KKM04452.1"/>
    </source>
</evidence>